<dbReference type="GO" id="GO:0003700">
    <property type="term" value="F:DNA-binding transcription factor activity"/>
    <property type="evidence" value="ECO:0007669"/>
    <property type="project" value="InterPro"/>
</dbReference>
<dbReference type="InterPro" id="IPR011598">
    <property type="entry name" value="bHLH_dom"/>
</dbReference>
<feature type="compositionally biased region" description="Basic residues" evidence="3">
    <location>
        <begin position="575"/>
        <end position="592"/>
    </location>
</feature>
<dbReference type="GeneID" id="105430909"/>
<dbReference type="GO" id="GO:0003677">
    <property type="term" value="F:DNA binding"/>
    <property type="evidence" value="ECO:0007669"/>
    <property type="project" value="UniProtKB-KW"/>
</dbReference>
<evidence type="ECO:0000313" key="5">
    <source>
        <dbReference type="Proteomes" id="UP000504615"/>
    </source>
</evidence>
<name>A0A6I9WJM3_9HYME</name>
<reference evidence="6" key="1">
    <citation type="submission" date="2025-08" db="UniProtKB">
        <authorList>
            <consortium name="RefSeq"/>
        </authorList>
    </citation>
    <scope>IDENTIFICATION</scope>
</reference>
<dbReference type="RefSeq" id="XP_011642998.1">
    <property type="nucleotide sequence ID" value="XM_011644696.2"/>
</dbReference>
<dbReference type="KEGG" id="pbar:105430909"/>
<dbReference type="FunFam" id="4.10.280.10:FF:000019">
    <property type="entry name" value="Myc proto-oncogene protein"/>
    <property type="match status" value="1"/>
</dbReference>
<keyword evidence="5" id="KW-1185">Reference proteome</keyword>
<feature type="compositionally biased region" description="Low complexity" evidence="3">
    <location>
        <begin position="388"/>
        <end position="444"/>
    </location>
</feature>
<evidence type="ECO:0000256" key="3">
    <source>
        <dbReference type="SAM" id="MobiDB-lite"/>
    </source>
</evidence>
<organism evidence="5 6">
    <name type="scientific">Pogonomyrmex barbatus</name>
    <name type="common">red harvester ant</name>
    <dbReference type="NCBI Taxonomy" id="144034"/>
    <lineage>
        <taxon>Eukaryota</taxon>
        <taxon>Metazoa</taxon>
        <taxon>Ecdysozoa</taxon>
        <taxon>Arthropoda</taxon>
        <taxon>Hexapoda</taxon>
        <taxon>Insecta</taxon>
        <taxon>Pterygota</taxon>
        <taxon>Neoptera</taxon>
        <taxon>Endopterygota</taxon>
        <taxon>Hymenoptera</taxon>
        <taxon>Apocrita</taxon>
        <taxon>Aculeata</taxon>
        <taxon>Formicoidea</taxon>
        <taxon>Formicidae</taxon>
        <taxon>Myrmicinae</taxon>
        <taxon>Pogonomyrmex</taxon>
    </lineage>
</organism>
<sequence length="725" mass="84091">MDTLTMPTPTMPNPFSCHPSKMHPFHLHQTDSKFFHPSLLHSMTYKNFFHSVFDDTNKQIEQLTYSLRLLTRREPSRLDEEYQSRAPSLFPKSEEFQFKEKCGFPVPQQQSISKPKSEAGSEANWNSKLEFKTPQSKLKPKPKIESESSLDSDCNSDSESDTKAIEKLFEIPLQKIEEILLLSEKPHFKQKSESKSEEKISFDLIEADLDTTKEVIKRYEEELSQFILNNDNNTDNYNYNKPGLCLEKRNKFVRNLKTNGNYLLTNAAYKYGSSNRYNPYNPFEKTFRRNFVNHVCDLVISANSEVSESTIKEAESVCENMRRGARKRGYQIDDLLPLLPPKRKKVENDTIRQLNQRIIEFLSKLDTNNLNELKTYNLSELNTNNLSELDTNNLSESNNDNSSESNNDNLSESNNDNLSESNNDNLSESNNDSLSESNNDNLSEPETKMNEDEDKKELPTTSGHNDIRYPSSNESSTSRQGLSTEYQRVRRHSISQRRKAEENRRQEDIMRNHLSDHCYADMTARTSMERLGLHPLTESEEEIDVISPSRICERQTIIHQMQRDASVLANAPISRRGRGRPPGRNSVKRKRITGQMSSLSVSSPVTSILKRGRPQKKTKRSSKNRNENQEQKEKRKLHNTMERQRRIHLKNEFNQLRKRVPIIANNEKASKVSILNNARDYILQLISTSVSFDPEIDQLKKRQESLKIKIQELIEKQNERQEGNN</sequence>
<dbReference type="InterPro" id="IPR050433">
    <property type="entry name" value="Myc_transcription_factors"/>
</dbReference>
<dbReference type="SMART" id="SM00353">
    <property type="entry name" value="HLH"/>
    <property type="match status" value="1"/>
</dbReference>
<dbReference type="PROSITE" id="PS50888">
    <property type="entry name" value="BHLH"/>
    <property type="match status" value="1"/>
</dbReference>
<feature type="compositionally biased region" description="Basic and acidic residues" evidence="3">
    <location>
        <begin position="445"/>
        <end position="458"/>
    </location>
</feature>
<feature type="domain" description="BHLH" evidence="4">
    <location>
        <begin position="633"/>
        <end position="685"/>
    </location>
</feature>
<feature type="compositionally biased region" description="Low complexity" evidence="3">
    <location>
        <begin position="597"/>
        <end position="607"/>
    </location>
</feature>
<accession>A0A6I9WJM3</accession>
<dbReference type="Gene3D" id="4.10.280.10">
    <property type="entry name" value="Helix-loop-helix DNA-binding domain"/>
    <property type="match status" value="1"/>
</dbReference>
<evidence type="ECO:0000256" key="1">
    <source>
        <dbReference type="ARBA" id="ARBA00023125"/>
    </source>
</evidence>
<dbReference type="OrthoDB" id="5964374at2759"/>
<evidence type="ECO:0000259" key="4">
    <source>
        <dbReference type="PROSITE" id="PS50888"/>
    </source>
</evidence>
<dbReference type="CTD" id="4609"/>
<dbReference type="Pfam" id="PF00010">
    <property type="entry name" value="HLH"/>
    <property type="match status" value="1"/>
</dbReference>
<dbReference type="Proteomes" id="UP000504615">
    <property type="component" value="Unplaced"/>
</dbReference>
<feature type="region of interest" description="Disordered" evidence="3">
    <location>
        <begin position="106"/>
        <end position="159"/>
    </location>
</feature>
<feature type="compositionally biased region" description="Polar residues" evidence="3">
    <location>
        <begin position="459"/>
        <end position="486"/>
    </location>
</feature>
<dbReference type="PANTHER" id="PTHR45851">
    <property type="entry name" value="MYC PROTO-ONCOGENE"/>
    <property type="match status" value="1"/>
</dbReference>
<dbReference type="InterPro" id="IPR036638">
    <property type="entry name" value="HLH_DNA-bd_sf"/>
</dbReference>
<keyword evidence="1" id="KW-0238">DNA-binding</keyword>
<proteinExistence type="predicted"/>
<dbReference type="SUPFAM" id="SSF47459">
    <property type="entry name" value="HLH, helix-loop-helix DNA-binding domain"/>
    <property type="match status" value="1"/>
</dbReference>
<feature type="region of interest" description="Disordered" evidence="3">
    <location>
        <begin position="568"/>
        <end position="642"/>
    </location>
</feature>
<dbReference type="InterPro" id="IPR002418">
    <property type="entry name" value="Tscrpt_reg_Myc"/>
</dbReference>
<evidence type="ECO:0000256" key="2">
    <source>
        <dbReference type="SAM" id="Coils"/>
    </source>
</evidence>
<keyword evidence="2" id="KW-0175">Coiled coil</keyword>
<evidence type="ECO:0000313" key="6">
    <source>
        <dbReference type="RefSeq" id="XP_011642998.1"/>
    </source>
</evidence>
<feature type="compositionally biased region" description="Basic and acidic residues" evidence="3">
    <location>
        <begin position="624"/>
        <end position="642"/>
    </location>
</feature>
<protein>
    <recommendedName>
        <fullName evidence="4">BHLH domain-containing protein</fullName>
    </recommendedName>
</protein>
<feature type="compositionally biased region" description="Basic residues" evidence="3">
    <location>
        <begin position="610"/>
        <end position="623"/>
    </location>
</feature>
<dbReference type="CDD" id="cd11400">
    <property type="entry name" value="bHLHzip_Myc"/>
    <property type="match status" value="1"/>
</dbReference>
<dbReference type="PRINTS" id="PR00044">
    <property type="entry name" value="LEUZIPPRMYC"/>
</dbReference>
<feature type="region of interest" description="Disordered" evidence="3">
    <location>
        <begin position="388"/>
        <end position="509"/>
    </location>
</feature>
<gene>
    <name evidence="6" type="primary">LOC105430909</name>
</gene>
<feature type="compositionally biased region" description="Basic and acidic residues" evidence="3">
    <location>
        <begin position="498"/>
        <end position="509"/>
    </location>
</feature>
<dbReference type="GO" id="GO:0046983">
    <property type="term" value="F:protein dimerization activity"/>
    <property type="evidence" value="ECO:0007669"/>
    <property type="project" value="InterPro"/>
</dbReference>
<feature type="coiled-coil region" evidence="2">
    <location>
        <begin position="202"/>
        <end position="236"/>
    </location>
</feature>
<dbReference type="AlphaFoldDB" id="A0A6I9WJM3"/>
<feature type="compositionally biased region" description="Acidic residues" evidence="3">
    <location>
        <begin position="148"/>
        <end position="159"/>
    </location>
</feature>